<dbReference type="PANTHER" id="PTHR46268:SF6">
    <property type="entry name" value="UNIVERSAL STRESS PROTEIN UP12"/>
    <property type="match status" value="1"/>
</dbReference>
<dbReference type="PRINTS" id="PR01438">
    <property type="entry name" value="UNVRSLSTRESS"/>
</dbReference>
<dbReference type="PANTHER" id="PTHR46268">
    <property type="entry name" value="STRESS RESPONSE PROTEIN NHAX"/>
    <property type="match status" value="1"/>
</dbReference>
<evidence type="ECO:0000313" key="4">
    <source>
        <dbReference type="EMBL" id="EMA37230.1"/>
    </source>
</evidence>
<evidence type="ECO:0000256" key="1">
    <source>
        <dbReference type="ARBA" id="ARBA00008791"/>
    </source>
</evidence>
<gene>
    <name evidence="4" type="ORF">C446_10995</name>
</gene>
<dbReference type="AlphaFoldDB" id="M0LYN9"/>
<dbReference type="RefSeq" id="WP_006673108.1">
    <property type="nucleotide sequence ID" value="NZ_AOMA01000108.1"/>
</dbReference>
<dbReference type="STRING" id="1227454.C446_10995"/>
<dbReference type="OrthoDB" id="105697at2157"/>
<dbReference type="InterPro" id="IPR006016">
    <property type="entry name" value="UspA"/>
</dbReference>
<comment type="caution">
    <text evidence="4">The sequence shown here is derived from an EMBL/GenBank/DDBJ whole genome shotgun (WGS) entry which is preliminary data.</text>
</comment>
<dbReference type="Gene3D" id="3.40.50.620">
    <property type="entry name" value="HUPs"/>
    <property type="match status" value="1"/>
</dbReference>
<keyword evidence="5" id="KW-1185">Reference proteome</keyword>
<feature type="domain" description="UspA" evidence="3">
    <location>
        <begin position="18"/>
        <end position="156"/>
    </location>
</feature>
<evidence type="ECO:0000259" key="3">
    <source>
        <dbReference type="Pfam" id="PF00582"/>
    </source>
</evidence>
<feature type="region of interest" description="Disordered" evidence="2">
    <location>
        <begin position="161"/>
        <end position="183"/>
    </location>
</feature>
<dbReference type="PATRIC" id="fig|1227454.3.peg.2234"/>
<dbReference type="eggNOG" id="arCOG02053">
    <property type="taxonomic scope" value="Archaea"/>
</dbReference>
<protein>
    <submittedName>
        <fullName evidence="4">UspA domain-containing protein</fullName>
    </submittedName>
</protein>
<dbReference type="Proteomes" id="UP000011607">
    <property type="component" value="Unassembled WGS sequence"/>
</dbReference>
<evidence type="ECO:0000313" key="5">
    <source>
        <dbReference type="Proteomes" id="UP000011607"/>
    </source>
</evidence>
<organism evidence="4 5">
    <name type="scientific">Halobiforma nitratireducens JCM 10879</name>
    <dbReference type="NCBI Taxonomy" id="1227454"/>
    <lineage>
        <taxon>Archaea</taxon>
        <taxon>Methanobacteriati</taxon>
        <taxon>Methanobacteriota</taxon>
        <taxon>Stenosarchaea group</taxon>
        <taxon>Halobacteria</taxon>
        <taxon>Halobacteriales</taxon>
        <taxon>Natrialbaceae</taxon>
        <taxon>Halobiforma</taxon>
    </lineage>
</organism>
<dbReference type="Pfam" id="PF00582">
    <property type="entry name" value="Usp"/>
    <property type="match status" value="1"/>
</dbReference>
<evidence type="ECO:0000256" key="2">
    <source>
        <dbReference type="SAM" id="MobiDB-lite"/>
    </source>
</evidence>
<dbReference type="InterPro" id="IPR014729">
    <property type="entry name" value="Rossmann-like_a/b/a_fold"/>
</dbReference>
<dbReference type="SUPFAM" id="SSF52402">
    <property type="entry name" value="Adenine nucleotide alpha hydrolases-like"/>
    <property type="match status" value="1"/>
</dbReference>
<feature type="compositionally biased region" description="Basic and acidic residues" evidence="2">
    <location>
        <begin position="171"/>
        <end position="183"/>
    </location>
</feature>
<reference evidence="4 5" key="1">
    <citation type="journal article" date="2014" name="PLoS Genet.">
        <title>Phylogenetically driven sequencing of extremely halophilic archaea reveals strategies for static and dynamic osmo-response.</title>
        <authorList>
            <person name="Becker E.A."/>
            <person name="Seitzer P.M."/>
            <person name="Tritt A."/>
            <person name="Larsen D."/>
            <person name="Krusor M."/>
            <person name="Yao A.I."/>
            <person name="Wu D."/>
            <person name="Madern D."/>
            <person name="Eisen J.A."/>
            <person name="Darling A.E."/>
            <person name="Facciotti M.T."/>
        </authorList>
    </citation>
    <scope>NUCLEOTIDE SEQUENCE [LARGE SCALE GENOMIC DNA]</scope>
    <source>
        <strain evidence="4 5">JCM 10879</strain>
    </source>
</reference>
<proteinExistence type="inferred from homology"/>
<dbReference type="CDD" id="cd00293">
    <property type="entry name" value="USP-like"/>
    <property type="match status" value="1"/>
</dbReference>
<dbReference type="EMBL" id="AOMA01000108">
    <property type="protein sequence ID" value="EMA37230.1"/>
    <property type="molecule type" value="Genomic_DNA"/>
</dbReference>
<sequence length="183" mass="19007">MTRTSSGDDGGVAPGRPRTIVVATDGSAAATAALERAVGLATGGSDAADAVVHVLSVVDTTTDPYRFGVADVAELERTKRNLVDDIVAALDDPDCEVRAAVRRGRPDGVVLAYAAEVDADLLVVGRTGRSGLKRALLGSTTDRLLRKSSIPVLVVPEAEGTNGVGIDTDGDDRRFRSRFDPHG</sequence>
<dbReference type="InterPro" id="IPR006015">
    <property type="entry name" value="Universal_stress_UspA"/>
</dbReference>
<accession>M0LYN9</accession>
<name>M0LYN9_9EURY</name>
<comment type="similarity">
    <text evidence="1">Belongs to the universal stress protein A family.</text>
</comment>